<evidence type="ECO:0000313" key="7">
    <source>
        <dbReference type="EMBL" id="QDC26710.1"/>
    </source>
</evidence>
<evidence type="ECO:0000259" key="6">
    <source>
        <dbReference type="Pfam" id="PF00155"/>
    </source>
</evidence>
<accession>A0A5B8C992</accession>
<dbReference type="Pfam" id="PF00155">
    <property type="entry name" value="Aminotran_1_2"/>
    <property type="match status" value="1"/>
</dbReference>
<dbReference type="EC" id="4.4.1.13" evidence="2"/>
<name>A0A5B8C992_9MICO</name>
<dbReference type="GO" id="GO:0030170">
    <property type="term" value="F:pyridoxal phosphate binding"/>
    <property type="evidence" value="ECO:0007669"/>
    <property type="project" value="InterPro"/>
</dbReference>
<evidence type="ECO:0000256" key="4">
    <source>
        <dbReference type="ARBA" id="ARBA00023239"/>
    </source>
</evidence>
<dbReference type="GO" id="GO:0047804">
    <property type="term" value="F:cysteine-S-conjugate beta-lyase activity"/>
    <property type="evidence" value="ECO:0007669"/>
    <property type="project" value="UniProtKB-EC"/>
</dbReference>
<dbReference type="AlphaFoldDB" id="A0A5B8C992"/>
<keyword evidence="7" id="KW-0808">Transferase</keyword>
<dbReference type="InterPro" id="IPR004839">
    <property type="entry name" value="Aminotransferase_I/II_large"/>
</dbReference>
<comment type="cofactor">
    <cofactor evidence="1">
        <name>pyridoxal 5'-phosphate</name>
        <dbReference type="ChEBI" id="CHEBI:597326"/>
    </cofactor>
</comment>
<dbReference type="PANTHER" id="PTHR43525">
    <property type="entry name" value="PROTEIN MALY"/>
    <property type="match status" value="1"/>
</dbReference>
<evidence type="ECO:0000256" key="3">
    <source>
        <dbReference type="ARBA" id="ARBA00022898"/>
    </source>
</evidence>
<evidence type="ECO:0000256" key="5">
    <source>
        <dbReference type="ARBA" id="ARBA00037974"/>
    </source>
</evidence>
<reference evidence="7 8" key="1">
    <citation type="submission" date="2019-05" db="EMBL/GenBank/DDBJ databases">
        <title>Georgenia *** sp. nov., and Georgenia *** sp. nov., isolated from the intestinal contents of plateau pika (Ochotona curzoniae) in the Qinghai-Tibet plateau of China.</title>
        <authorList>
            <person name="Tian Z."/>
        </authorList>
    </citation>
    <scope>NUCLEOTIDE SEQUENCE [LARGE SCALE GENOMIC DNA]</scope>
    <source>
        <strain evidence="7 8">Z443</strain>
    </source>
</reference>
<dbReference type="SUPFAM" id="SSF53383">
    <property type="entry name" value="PLP-dependent transferases"/>
    <property type="match status" value="1"/>
</dbReference>
<proteinExistence type="inferred from homology"/>
<dbReference type="InterPro" id="IPR015422">
    <property type="entry name" value="PyrdxlP-dep_Trfase_small"/>
</dbReference>
<dbReference type="Proteomes" id="UP000314616">
    <property type="component" value="Chromosome"/>
</dbReference>
<feature type="domain" description="Aminotransferase class I/classII large" evidence="6">
    <location>
        <begin position="16"/>
        <end position="359"/>
    </location>
</feature>
<dbReference type="EMBL" id="CP040915">
    <property type="protein sequence ID" value="QDC26710.1"/>
    <property type="molecule type" value="Genomic_DNA"/>
</dbReference>
<dbReference type="CDD" id="cd00609">
    <property type="entry name" value="AAT_like"/>
    <property type="match status" value="1"/>
</dbReference>
<dbReference type="PANTHER" id="PTHR43525:SF2">
    <property type="entry name" value="CYSTATHIONINE BETA-LYASE-RELATED"/>
    <property type="match status" value="1"/>
</dbReference>
<evidence type="ECO:0000256" key="2">
    <source>
        <dbReference type="ARBA" id="ARBA00012224"/>
    </source>
</evidence>
<gene>
    <name evidence="7" type="ORF">FE374_12510</name>
</gene>
<dbReference type="InterPro" id="IPR015424">
    <property type="entry name" value="PyrdxlP-dep_Trfase"/>
</dbReference>
<keyword evidence="3" id="KW-0663">Pyridoxal phosphate</keyword>
<dbReference type="GO" id="GO:0008483">
    <property type="term" value="F:transaminase activity"/>
    <property type="evidence" value="ECO:0007669"/>
    <property type="project" value="UniProtKB-KW"/>
</dbReference>
<comment type="similarity">
    <text evidence="5">Belongs to the class-II pyridoxal-phosphate-dependent aminotransferase family. MalY/PatB cystathionine beta-lyase subfamily.</text>
</comment>
<dbReference type="Gene3D" id="3.90.1150.10">
    <property type="entry name" value="Aspartate Aminotransferase, domain 1"/>
    <property type="match status" value="1"/>
</dbReference>
<protein>
    <recommendedName>
        <fullName evidence="2">cysteine-S-conjugate beta-lyase</fullName>
        <ecNumber evidence="2">4.4.1.13</ecNumber>
    </recommendedName>
</protein>
<evidence type="ECO:0000313" key="8">
    <source>
        <dbReference type="Proteomes" id="UP000314616"/>
    </source>
</evidence>
<sequence>MKWTAFPEAIGAFVAEMDFGVPPAVVRVLDRARTTGALGYLPHTERRTLKEATATWLGRTTGWQVPAERVHLLPDVLSVLRETIRHFSAPGSAVIVPTPAYMPFLTVPLAAGRDVVEVPSLVNDVGRYRLDLDGIDAAFAAGAGLLLLCNPWNPVGRVLTREELLAVAEVVEARGGRVFADEIHAPLVLDDVPHVPYASLDARTAAHTVTAVAASKGWNIPGLKCGQMILSNDADATAFASYAADAGDTVGLLGARAATEVYTDDGGWLAGVVDYLKGNRDLLADLVAEHLPGAVLSPLEGTYIAWLDVRGLDLAEPAAAFFRQEAAVALTDGASCGEAGAGFVRLVIATPRPILRQAIEQMGAALAARRAPAR</sequence>
<organism evidence="7 8">
    <name type="scientific">Georgenia yuyongxinii</name>
    <dbReference type="NCBI Taxonomy" id="2589797"/>
    <lineage>
        <taxon>Bacteria</taxon>
        <taxon>Bacillati</taxon>
        <taxon>Actinomycetota</taxon>
        <taxon>Actinomycetes</taxon>
        <taxon>Micrococcales</taxon>
        <taxon>Bogoriellaceae</taxon>
        <taxon>Georgenia</taxon>
    </lineage>
</organism>
<keyword evidence="4" id="KW-0456">Lyase</keyword>
<dbReference type="InterPro" id="IPR051798">
    <property type="entry name" value="Class-II_PLP-Dep_Aminotrans"/>
</dbReference>
<evidence type="ECO:0000256" key="1">
    <source>
        <dbReference type="ARBA" id="ARBA00001933"/>
    </source>
</evidence>
<keyword evidence="7" id="KW-0032">Aminotransferase</keyword>
<dbReference type="InterPro" id="IPR015421">
    <property type="entry name" value="PyrdxlP-dep_Trfase_major"/>
</dbReference>
<dbReference type="KEGG" id="gyu:FE374_12510"/>
<dbReference type="OrthoDB" id="3224382at2"/>
<dbReference type="Gene3D" id="3.40.640.10">
    <property type="entry name" value="Type I PLP-dependent aspartate aminotransferase-like (Major domain)"/>
    <property type="match status" value="1"/>
</dbReference>